<dbReference type="CDD" id="cd22191">
    <property type="entry name" value="DPBB_RlpA_EXP_N-like"/>
    <property type="match status" value="1"/>
</dbReference>
<evidence type="ECO:0000259" key="3">
    <source>
        <dbReference type="Pfam" id="PF03330"/>
    </source>
</evidence>
<evidence type="ECO:0000313" key="4">
    <source>
        <dbReference type="EMBL" id="ORY99118.1"/>
    </source>
</evidence>
<gene>
    <name evidence="4" type="ORF">BCR43DRAFT_436867</name>
</gene>
<dbReference type="InterPro" id="IPR009009">
    <property type="entry name" value="RlpA-like_DPBB"/>
</dbReference>
<evidence type="ECO:0000256" key="2">
    <source>
        <dbReference type="SAM" id="MobiDB-lite"/>
    </source>
</evidence>
<reference evidence="4 5" key="1">
    <citation type="submission" date="2016-07" db="EMBL/GenBank/DDBJ databases">
        <title>Pervasive Adenine N6-methylation of Active Genes in Fungi.</title>
        <authorList>
            <consortium name="DOE Joint Genome Institute"/>
            <person name="Mondo S.J."/>
            <person name="Dannebaum R.O."/>
            <person name="Kuo R.C."/>
            <person name="Labutti K."/>
            <person name="Haridas S."/>
            <person name="Kuo A."/>
            <person name="Salamov A."/>
            <person name="Ahrendt S.R."/>
            <person name="Lipzen A."/>
            <person name="Sullivan W."/>
            <person name="Andreopoulos W.B."/>
            <person name="Clum A."/>
            <person name="Lindquist E."/>
            <person name="Daum C."/>
            <person name="Ramamoorthy G.K."/>
            <person name="Gryganskyi A."/>
            <person name="Culley D."/>
            <person name="Magnuson J.K."/>
            <person name="James T.Y."/>
            <person name="O'Malley M.A."/>
            <person name="Stajich J.E."/>
            <person name="Spatafora J.W."/>
            <person name="Visel A."/>
            <person name="Grigoriev I.V."/>
        </authorList>
    </citation>
    <scope>NUCLEOTIDE SEQUENCE [LARGE SCALE GENOMIC DNA]</scope>
    <source>
        <strain evidence="4 5">NRRL 2496</strain>
    </source>
</reference>
<evidence type="ECO:0000313" key="5">
    <source>
        <dbReference type="Proteomes" id="UP000242180"/>
    </source>
</evidence>
<dbReference type="OMA" id="NAPIVAM"/>
<dbReference type="STRING" id="13706.A0A1X2HJ91"/>
<dbReference type="InterPro" id="IPR036908">
    <property type="entry name" value="RlpA-like_sf"/>
</dbReference>
<dbReference type="InParanoid" id="A0A1X2HJ91"/>
<dbReference type="PANTHER" id="PTHR31836">
    <property type="match status" value="1"/>
</dbReference>
<feature type="compositionally biased region" description="Low complexity" evidence="2">
    <location>
        <begin position="9"/>
        <end position="21"/>
    </location>
</feature>
<organism evidence="4 5">
    <name type="scientific">Syncephalastrum racemosum</name>
    <name type="common">Filamentous fungus</name>
    <dbReference type="NCBI Taxonomy" id="13706"/>
    <lineage>
        <taxon>Eukaryota</taxon>
        <taxon>Fungi</taxon>
        <taxon>Fungi incertae sedis</taxon>
        <taxon>Mucoromycota</taxon>
        <taxon>Mucoromycotina</taxon>
        <taxon>Mucoromycetes</taxon>
        <taxon>Mucorales</taxon>
        <taxon>Syncephalastraceae</taxon>
        <taxon>Syncephalastrum</taxon>
    </lineage>
</organism>
<dbReference type="InterPro" id="IPR051477">
    <property type="entry name" value="Expansin_CellWall"/>
</dbReference>
<dbReference type="Pfam" id="PF03330">
    <property type="entry name" value="DPBB_1"/>
    <property type="match status" value="1"/>
</dbReference>
<accession>A0A1X2HJ91</accession>
<name>A0A1X2HJ91_SYNRA</name>
<sequence length="120" mass="12419">MRKRGGKSSGSTSGSFSGTGTWFIPSTEGGSEGACGGNNKDNAPIVAMNKEQYGDTSSKSQWCGKKLKITSGGKSTTATVTDACPECKKGDLDLTTAVFKKLGDLDKGVLDITWEVAGDD</sequence>
<feature type="domain" description="RlpA-like protein double-psi beta-barrel" evidence="3">
    <location>
        <begin position="60"/>
        <end position="113"/>
    </location>
</feature>
<dbReference type="SUPFAM" id="SSF50685">
    <property type="entry name" value="Barwin-like endoglucanases"/>
    <property type="match status" value="1"/>
</dbReference>
<proteinExistence type="predicted"/>
<protein>
    <submittedName>
        <fullName evidence="4">RlpA-like double-psi beta-barrel-protein domain-containing protein-containing protein</fullName>
    </submittedName>
</protein>
<keyword evidence="1" id="KW-0732">Signal</keyword>
<dbReference type="PANTHER" id="PTHR31836:SF28">
    <property type="entry name" value="SRCR DOMAIN-CONTAINING PROTEIN-RELATED"/>
    <property type="match status" value="1"/>
</dbReference>
<dbReference type="EMBL" id="MCGN01000003">
    <property type="protein sequence ID" value="ORY99118.1"/>
    <property type="molecule type" value="Genomic_DNA"/>
</dbReference>
<keyword evidence="5" id="KW-1185">Reference proteome</keyword>
<dbReference type="Proteomes" id="UP000242180">
    <property type="component" value="Unassembled WGS sequence"/>
</dbReference>
<evidence type="ECO:0000256" key="1">
    <source>
        <dbReference type="ARBA" id="ARBA00022729"/>
    </source>
</evidence>
<feature type="region of interest" description="Disordered" evidence="2">
    <location>
        <begin position="1"/>
        <end position="43"/>
    </location>
</feature>
<comment type="caution">
    <text evidence="4">The sequence shown here is derived from an EMBL/GenBank/DDBJ whole genome shotgun (WGS) entry which is preliminary data.</text>
</comment>
<dbReference type="OrthoDB" id="623670at2759"/>
<dbReference type="AlphaFoldDB" id="A0A1X2HJ91"/>
<dbReference type="Gene3D" id="2.40.40.10">
    <property type="entry name" value="RlpA-like domain"/>
    <property type="match status" value="1"/>
</dbReference>